<dbReference type="EMBL" id="KU144981">
    <property type="protein sequence ID" value="AMK59348.1"/>
    <property type="molecule type" value="Genomic_DNA"/>
</dbReference>
<dbReference type="Gene3D" id="1.10.357.10">
    <property type="entry name" value="Tetracycline Repressor, domain 2"/>
    <property type="match status" value="1"/>
</dbReference>
<dbReference type="AlphaFoldDB" id="A0A126SYH3"/>
<dbReference type="GO" id="GO:0003677">
    <property type="term" value="F:DNA binding"/>
    <property type="evidence" value="ECO:0007669"/>
    <property type="project" value="UniProtKB-UniRule"/>
</dbReference>
<evidence type="ECO:0000259" key="3">
    <source>
        <dbReference type="PROSITE" id="PS50977"/>
    </source>
</evidence>
<dbReference type="InterPro" id="IPR001647">
    <property type="entry name" value="HTH_TetR"/>
</dbReference>
<dbReference type="SUPFAM" id="SSF46689">
    <property type="entry name" value="Homeodomain-like"/>
    <property type="match status" value="1"/>
</dbReference>
<proteinExistence type="predicted"/>
<sequence>MTSELSDAELVDHRTRVGQEKRQKMRARLIESALVVFAEKGIDATAIDDVIVQAGVSRGTFYNYFRTNPELVAAVGETLSNEIVSLIEAHVGELENPVEILATGLRLFLRTARLHPKYANFLWRAGFNADAAGHLIYAYLPRHIQRAIERGVFQVRDVTAGLGIIVGLMLAGVYGIAARGYADEGFTDEMVQHTLLALGVSAAVSEALTRLPLPDISLPEDSLLVKSNQ</sequence>
<accession>A0A126SYH3</accession>
<dbReference type="PANTHER" id="PTHR43479">
    <property type="entry name" value="ACREF/ENVCD OPERON REPRESSOR-RELATED"/>
    <property type="match status" value="1"/>
</dbReference>
<reference evidence="4" key="1">
    <citation type="journal article" date="2016" name="Appl. Environ. Microbiol.">
        <title>Functional Metagenomics of a Biostimulated Petroleum-Contaminated Soil Reveals an Extraordinary Diversity of Extradiol Dioxygenases.</title>
        <authorList>
            <person name="Terron-Gonzalez L."/>
            <person name="Martin-Cabello G."/>
            <person name="Ferrer M."/>
            <person name="Santero E."/>
        </authorList>
    </citation>
    <scope>NUCLEOTIDE SEQUENCE</scope>
</reference>
<organism evidence="4">
    <name type="scientific">uncultured bacterium UPO53</name>
    <dbReference type="NCBI Taxonomy" id="1776978"/>
    <lineage>
        <taxon>Bacteria</taxon>
        <taxon>environmental samples</taxon>
    </lineage>
</organism>
<dbReference type="InterPro" id="IPR009057">
    <property type="entry name" value="Homeodomain-like_sf"/>
</dbReference>
<dbReference type="Pfam" id="PF00440">
    <property type="entry name" value="TetR_N"/>
    <property type="match status" value="1"/>
</dbReference>
<evidence type="ECO:0000256" key="2">
    <source>
        <dbReference type="PROSITE-ProRule" id="PRU00335"/>
    </source>
</evidence>
<dbReference type="Pfam" id="PF21306">
    <property type="entry name" value="TetR_C_40"/>
    <property type="match status" value="1"/>
</dbReference>
<dbReference type="PROSITE" id="PS50977">
    <property type="entry name" value="HTH_TETR_2"/>
    <property type="match status" value="1"/>
</dbReference>
<evidence type="ECO:0000313" key="4">
    <source>
        <dbReference type="EMBL" id="AMK59348.1"/>
    </source>
</evidence>
<feature type="DNA-binding region" description="H-T-H motif" evidence="2">
    <location>
        <begin position="46"/>
        <end position="65"/>
    </location>
</feature>
<dbReference type="InterPro" id="IPR050624">
    <property type="entry name" value="HTH-type_Tx_Regulator"/>
</dbReference>
<dbReference type="PANTHER" id="PTHR43479:SF11">
    <property type="entry name" value="ACREF_ENVCD OPERON REPRESSOR-RELATED"/>
    <property type="match status" value="1"/>
</dbReference>
<evidence type="ECO:0000256" key="1">
    <source>
        <dbReference type="ARBA" id="ARBA00023125"/>
    </source>
</evidence>
<dbReference type="InterPro" id="IPR049513">
    <property type="entry name" value="TetR_C_40"/>
</dbReference>
<dbReference type="PRINTS" id="PR00455">
    <property type="entry name" value="HTHTETR"/>
</dbReference>
<protein>
    <submittedName>
        <fullName evidence="4">Membrane protein</fullName>
    </submittedName>
</protein>
<keyword evidence="1 2" id="KW-0238">DNA-binding</keyword>
<name>A0A126SYH3_9BACT</name>
<feature type="domain" description="HTH tetR-type" evidence="3">
    <location>
        <begin position="23"/>
        <end position="83"/>
    </location>
</feature>